<sequence>MKMIITGAAGFIGSNLTKELLKLNYEIVAIDNFSTGSADNLSSVKNHPKLTTITCSVQDHASWADKAAEGDIIFHLAATVGVKKVFANSHDTFTNNLDSMTAVLDVAHKKECKVFFASTSEVYGQSKGVPFAETDPLSAYTTNQGRSAYVISKMANEVSCLNYNNLKGVPVIIARLFNVIGQGQRKEFGMVVPTFIDAALSGNPLTLYGDGLQTRGFCNVKDFLTAVTALIQEPKAWGNVYNIGQDVTTTIQELALYIVETSNSKSELVYTKLPPERIGKIEIHSRQPNIEKIRALTGWSPLISWQTSVNEMLTELDVKSHLGD</sequence>
<keyword evidence="4" id="KW-1185">Reference proteome</keyword>
<dbReference type="Proteomes" id="UP000297540">
    <property type="component" value="Unassembled WGS sequence"/>
</dbReference>
<organism evidence="3 4">
    <name type="scientific">Mucilaginibacter psychrotolerans</name>
    <dbReference type="NCBI Taxonomy" id="1524096"/>
    <lineage>
        <taxon>Bacteria</taxon>
        <taxon>Pseudomonadati</taxon>
        <taxon>Bacteroidota</taxon>
        <taxon>Sphingobacteriia</taxon>
        <taxon>Sphingobacteriales</taxon>
        <taxon>Sphingobacteriaceae</taxon>
        <taxon>Mucilaginibacter</taxon>
    </lineage>
</organism>
<dbReference type="RefSeq" id="WP_133235565.1">
    <property type="nucleotide sequence ID" value="NZ_SOZE01000036.1"/>
</dbReference>
<proteinExistence type="inferred from homology"/>
<feature type="domain" description="NAD-dependent epimerase/dehydratase" evidence="2">
    <location>
        <begin position="3"/>
        <end position="244"/>
    </location>
</feature>
<reference evidence="3 4" key="1">
    <citation type="journal article" date="2017" name="Int. J. Syst. Evol. Microbiol.">
        <title>Mucilaginibacterpsychrotolerans sp. nov., isolated from peatlands.</title>
        <authorList>
            <person name="Deng Y."/>
            <person name="Shen L."/>
            <person name="Xu B."/>
            <person name="Liu Y."/>
            <person name="Gu Z."/>
            <person name="Liu H."/>
            <person name="Zhou Y."/>
        </authorList>
    </citation>
    <scope>NUCLEOTIDE SEQUENCE [LARGE SCALE GENOMIC DNA]</scope>
    <source>
        <strain evidence="3 4">NH7-4</strain>
    </source>
</reference>
<dbReference type="SUPFAM" id="SSF51735">
    <property type="entry name" value="NAD(P)-binding Rossmann-fold domains"/>
    <property type="match status" value="1"/>
</dbReference>
<dbReference type="OrthoDB" id="9801785at2"/>
<dbReference type="InterPro" id="IPR001509">
    <property type="entry name" value="Epimerase_deHydtase"/>
</dbReference>
<dbReference type="PANTHER" id="PTHR43000">
    <property type="entry name" value="DTDP-D-GLUCOSE 4,6-DEHYDRATASE-RELATED"/>
    <property type="match status" value="1"/>
</dbReference>
<evidence type="ECO:0000259" key="2">
    <source>
        <dbReference type="Pfam" id="PF01370"/>
    </source>
</evidence>
<accession>A0A4Y8S6G2</accession>
<dbReference type="Pfam" id="PF01370">
    <property type="entry name" value="Epimerase"/>
    <property type="match status" value="1"/>
</dbReference>
<name>A0A4Y8S6G2_9SPHI</name>
<evidence type="ECO:0000256" key="1">
    <source>
        <dbReference type="ARBA" id="ARBA00007637"/>
    </source>
</evidence>
<evidence type="ECO:0000313" key="4">
    <source>
        <dbReference type="Proteomes" id="UP000297540"/>
    </source>
</evidence>
<dbReference type="AlphaFoldDB" id="A0A4Y8S6G2"/>
<comment type="caution">
    <text evidence="3">The sequence shown here is derived from an EMBL/GenBank/DDBJ whole genome shotgun (WGS) entry which is preliminary data.</text>
</comment>
<protein>
    <submittedName>
        <fullName evidence="3">NAD-dependent epimerase/dehydratase family protein</fullName>
    </submittedName>
</protein>
<dbReference type="Gene3D" id="3.40.50.720">
    <property type="entry name" value="NAD(P)-binding Rossmann-like Domain"/>
    <property type="match status" value="1"/>
</dbReference>
<dbReference type="EMBL" id="SOZE01000036">
    <property type="protein sequence ID" value="TFF33974.1"/>
    <property type="molecule type" value="Genomic_DNA"/>
</dbReference>
<dbReference type="InterPro" id="IPR036291">
    <property type="entry name" value="NAD(P)-bd_dom_sf"/>
</dbReference>
<gene>
    <name evidence="3" type="ORF">E2R66_23630</name>
</gene>
<comment type="similarity">
    <text evidence="1">Belongs to the NAD(P)-dependent epimerase/dehydratase family.</text>
</comment>
<evidence type="ECO:0000313" key="3">
    <source>
        <dbReference type="EMBL" id="TFF33974.1"/>
    </source>
</evidence>